<reference evidence="1 2" key="1">
    <citation type="submission" date="2019-11" db="EMBL/GenBank/DDBJ databases">
        <title>Spirosoma endbachense sp. nov., isolated from a natural salt meadow.</title>
        <authorList>
            <person name="Rojas J."/>
            <person name="Ambika Manirajan B."/>
            <person name="Ratering S."/>
            <person name="Suarez C."/>
            <person name="Geissler-Plaum R."/>
            <person name="Schnell S."/>
        </authorList>
    </citation>
    <scope>NUCLEOTIDE SEQUENCE [LARGE SCALE GENOMIC DNA]</scope>
    <source>
        <strain evidence="1 2">I-24</strain>
    </source>
</reference>
<dbReference type="AlphaFoldDB" id="A0A6P1VU84"/>
<organism evidence="1 2">
    <name type="scientific">Spirosoma endbachense</name>
    <dbReference type="NCBI Taxonomy" id="2666025"/>
    <lineage>
        <taxon>Bacteria</taxon>
        <taxon>Pseudomonadati</taxon>
        <taxon>Bacteroidota</taxon>
        <taxon>Cytophagia</taxon>
        <taxon>Cytophagales</taxon>
        <taxon>Cytophagaceae</taxon>
        <taxon>Spirosoma</taxon>
    </lineage>
</organism>
<accession>A0A6P1VU84</accession>
<name>A0A6P1VU84_9BACT</name>
<gene>
    <name evidence="1" type="ORF">GJR95_07790</name>
</gene>
<keyword evidence="2" id="KW-1185">Reference proteome</keyword>
<protein>
    <submittedName>
        <fullName evidence="1">Uncharacterized protein</fullName>
    </submittedName>
</protein>
<dbReference type="Proteomes" id="UP000464577">
    <property type="component" value="Chromosome"/>
</dbReference>
<evidence type="ECO:0000313" key="1">
    <source>
        <dbReference type="EMBL" id="QHV94926.1"/>
    </source>
</evidence>
<dbReference type="EMBL" id="CP045997">
    <property type="protein sequence ID" value="QHV94926.1"/>
    <property type="molecule type" value="Genomic_DNA"/>
</dbReference>
<dbReference type="RefSeq" id="WP_162385342.1">
    <property type="nucleotide sequence ID" value="NZ_CP045997.1"/>
</dbReference>
<sequence length="181" mass="20421">MKKIVSFGLFILLFCHTLAHVIAGLSAWWQEEHDLSTRLQVYRSVDSIVEFQIPLVNKTDGTGIARTTEDGFNYRGHYYNVVSLEVKGDTLHIAGLESTSRSFWQDDLLTFVNHHLASVPATGGKASQLLKLLLKEYSPSSRTVLHFLFSSWRESIRIPESPLVFSTRSEPIYSPPPELTA</sequence>
<dbReference type="KEGG" id="senf:GJR95_07790"/>
<evidence type="ECO:0000313" key="2">
    <source>
        <dbReference type="Proteomes" id="UP000464577"/>
    </source>
</evidence>
<proteinExistence type="predicted"/>